<dbReference type="InterPro" id="IPR057326">
    <property type="entry name" value="KR_dom"/>
</dbReference>
<dbReference type="RefSeq" id="WP_238313238.1">
    <property type="nucleotide sequence ID" value="NZ_BPQH01000006.1"/>
</dbReference>
<evidence type="ECO:0000256" key="2">
    <source>
        <dbReference type="ARBA" id="ARBA00023002"/>
    </source>
</evidence>
<comment type="similarity">
    <text evidence="1">Belongs to the short-chain dehydrogenases/reductases (SDR) family.</text>
</comment>
<dbReference type="PRINTS" id="PR00080">
    <property type="entry name" value="SDRFAMILY"/>
</dbReference>
<dbReference type="Proteomes" id="UP001055167">
    <property type="component" value="Unassembled WGS sequence"/>
</dbReference>
<dbReference type="Pfam" id="PF13561">
    <property type="entry name" value="adh_short_C2"/>
    <property type="match status" value="1"/>
</dbReference>
<keyword evidence="5" id="KW-1185">Reference proteome</keyword>
<dbReference type="EMBL" id="BPQH01000006">
    <property type="protein sequence ID" value="GJD49497.1"/>
    <property type="molecule type" value="Genomic_DNA"/>
</dbReference>
<feature type="domain" description="Ketoreductase" evidence="3">
    <location>
        <begin position="13"/>
        <end position="197"/>
    </location>
</feature>
<dbReference type="InterPro" id="IPR020904">
    <property type="entry name" value="Sc_DH/Rdtase_CS"/>
</dbReference>
<dbReference type="InterPro" id="IPR036291">
    <property type="entry name" value="NAD(P)-bd_dom_sf"/>
</dbReference>
<dbReference type="NCBIfam" id="NF005559">
    <property type="entry name" value="PRK07231.1"/>
    <property type="match status" value="1"/>
</dbReference>
<dbReference type="Gene3D" id="3.40.50.720">
    <property type="entry name" value="NAD(P)-binding Rossmann-like Domain"/>
    <property type="match status" value="1"/>
</dbReference>
<evidence type="ECO:0000313" key="5">
    <source>
        <dbReference type="Proteomes" id="UP001055167"/>
    </source>
</evidence>
<organism evidence="4 5">
    <name type="scientific">Methylobacterium crusticola</name>
    <dbReference type="NCBI Taxonomy" id="1697972"/>
    <lineage>
        <taxon>Bacteria</taxon>
        <taxon>Pseudomonadati</taxon>
        <taxon>Pseudomonadota</taxon>
        <taxon>Alphaproteobacteria</taxon>
        <taxon>Hyphomicrobiales</taxon>
        <taxon>Methylobacteriaceae</taxon>
        <taxon>Methylobacterium</taxon>
    </lineage>
</organism>
<comment type="caution">
    <text evidence="4">The sequence shown here is derived from an EMBL/GenBank/DDBJ whole genome shotgun (WGS) entry which is preliminary data.</text>
</comment>
<protein>
    <submittedName>
        <fullName evidence="4">3-alpha-(Or 20-beta)-hydroxysteroid dehydrogenase</fullName>
    </submittedName>
</protein>
<sequence length="261" mass="27022">MGEAVFMQRLAGKVALVTGAARGIGLATARRFALEGAAAVVLADIDAEGAGRAATESPVFYDASLDVTRDEEWQRVMDAAVARHGGIDVLVNSAGIAVVGTIEDITLAQWHRVQAVNVDGTFLGCRHAVRVMKPPAGRGGTIVNLSSVSGIVGGHNLAAYNASKGAVRLLTKSVALHCARQRYGVRCNSIHPGFTETEMLHALAAGGRDPEALRERLRASVPLGRNAAAEEIAGLAAYLASDEAGFVTGAEMVIDGGVTAQ</sequence>
<proteinExistence type="inferred from homology"/>
<evidence type="ECO:0000259" key="3">
    <source>
        <dbReference type="SMART" id="SM00822"/>
    </source>
</evidence>
<dbReference type="InterPro" id="IPR002347">
    <property type="entry name" value="SDR_fam"/>
</dbReference>
<dbReference type="SMART" id="SM00822">
    <property type="entry name" value="PKS_KR"/>
    <property type="match status" value="1"/>
</dbReference>
<evidence type="ECO:0000313" key="4">
    <source>
        <dbReference type="EMBL" id="GJD49497.1"/>
    </source>
</evidence>
<dbReference type="PANTHER" id="PTHR42760:SF133">
    <property type="entry name" value="3-OXOACYL-[ACYL-CARRIER-PROTEIN] REDUCTASE"/>
    <property type="match status" value="1"/>
</dbReference>
<keyword evidence="2" id="KW-0560">Oxidoreductase</keyword>
<name>A0ABQ4QVV8_9HYPH</name>
<dbReference type="PANTHER" id="PTHR42760">
    <property type="entry name" value="SHORT-CHAIN DEHYDROGENASES/REDUCTASES FAMILY MEMBER"/>
    <property type="match status" value="1"/>
</dbReference>
<reference evidence="4" key="1">
    <citation type="journal article" date="2021" name="Front. Microbiol.">
        <title>Comprehensive Comparative Genomics and Phenotyping of Methylobacterium Species.</title>
        <authorList>
            <person name="Alessa O."/>
            <person name="Ogura Y."/>
            <person name="Fujitani Y."/>
            <person name="Takami H."/>
            <person name="Hayashi T."/>
            <person name="Sahin N."/>
            <person name="Tani A."/>
        </authorList>
    </citation>
    <scope>NUCLEOTIDE SEQUENCE</scope>
    <source>
        <strain evidence="4">KCTC 52305</strain>
    </source>
</reference>
<evidence type="ECO:0000256" key="1">
    <source>
        <dbReference type="ARBA" id="ARBA00006484"/>
    </source>
</evidence>
<accession>A0ABQ4QVV8</accession>
<dbReference type="PRINTS" id="PR00081">
    <property type="entry name" value="GDHRDH"/>
</dbReference>
<reference evidence="4" key="2">
    <citation type="submission" date="2021-08" db="EMBL/GenBank/DDBJ databases">
        <authorList>
            <person name="Tani A."/>
            <person name="Ola A."/>
            <person name="Ogura Y."/>
            <person name="Katsura K."/>
            <person name="Hayashi T."/>
        </authorList>
    </citation>
    <scope>NUCLEOTIDE SEQUENCE</scope>
    <source>
        <strain evidence="4">KCTC 52305</strain>
    </source>
</reference>
<dbReference type="PROSITE" id="PS00061">
    <property type="entry name" value="ADH_SHORT"/>
    <property type="match status" value="1"/>
</dbReference>
<gene>
    <name evidence="4" type="primary">fabG3</name>
    <name evidence="4" type="ORF">OPKNFCMD_2228</name>
</gene>
<dbReference type="SUPFAM" id="SSF51735">
    <property type="entry name" value="NAD(P)-binding Rossmann-fold domains"/>
    <property type="match status" value="1"/>
</dbReference>